<comment type="caution">
    <text evidence="1">The sequence shown here is derived from an EMBL/GenBank/DDBJ whole genome shotgun (WGS) entry which is preliminary data.</text>
</comment>
<keyword evidence="2" id="KW-1185">Reference proteome</keyword>
<dbReference type="GeneID" id="64626686"/>
<proteinExistence type="predicted"/>
<accession>A0A9P7EEY3</accession>
<evidence type="ECO:0000313" key="2">
    <source>
        <dbReference type="Proteomes" id="UP000807769"/>
    </source>
</evidence>
<gene>
    <name evidence="1" type="ORF">BJ212DRAFT_1298235</name>
</gene>
<dbReference type="EMBL" id="JABBWG010000009">
    <property type="protein sequence ID" value="KAG1819828.1"/>
    <property type="molecule type" value="Genomic_DNA"/>
</dbReference>
<evidence type="ECO:0000313" key="1">
    <source>
        <dbReference type="EMBL" id="KAG1819828.1"/>
    </source>
</evidence>
<organism evidence="1 2">
    <name type="scientific">Suillus subaureus</name>
    <dbReference type="NCBI Taxonomy" id="48587"/>
    <lineage>
        <taxon>Eukaryota</taxon>
        <taxon>Fungi</taxon>
        <taxon>Dikarya</taxon>
        <taxon>Basidiomycota</taxon>
        <taxon>Agaricomycotina</taxon>
        <taxon>Agaricomycetes</taxon>
        <taxon>Agaricomycetidae</taxon>
        <taxon>Boletales</taxon>
        <taxon>Suillineae</taxon>
        <taxon>Suillaceae</taxon>
        <taxon>Suillus</taxon>
    </lineage>
</organism>
<dbReference type="RefSeq" id="XP_041195363.1">
    <property type="nucleotide sequence ID" value="XM_041332669.1"/>
</dbReference>
<dbReference type="AlphaFoldDB" id="A0A9P7EEY3"/>
<dbReference type="OrthoDB" id="2655622at2759"/>
<sequence>MAHTKNTTKKCTGGSVPCILLKISRVKLSGGDYQEMKASSTTRGALPVGGGDLEKRNGQHEALTATSDDLEMRSAHNKYCILCKDGAECYEDNTLFMCICCHIKIEQSATYFGFYTSNSLPFLDKFLSITSALEVSAKAEISAAPVIFIHLILVDFEVAGSPFEFAHSFLKPYYCGDGIKYIEVYYDSGTDGLKNSFIWERVVISMKMIQRAILISWLARGCCLSWDLGSHSDIFLLTTIKEGSLSISRFAWVNVEVCPWGNPLPIQCSGYGRVNSWRSAYVKDSKTYIFECKNDSYKSVLDEHKVTYVSAKGNTAKRATILKTIKNTIVETDQAKNPSIILPDKNFRKFLEDDEDQDLKEKIIQEGHKLPSGPGIVTVDMVRD</sequence>
<reference evidence="1" key="1">
    <citation type="journal article" date="2020" name="New Phytol.">
        <title>Comparative genomics reveals dynamic genome evolution in host specialist ectomycorrhizal fungi.</title>
        <authorList>
            <person name="Lofgren L.A."/>
            <person name="Nguyen N.H."/>
            <person name="Vilgalys R."/>
            <person name="Ruytinx J."/>
            <person name="Liao H.L."/>
            <person name="Branco S."/>
            <person name="Kuo A."/>
            <person name="LaButti K."/>
            <person name="Lipzen A."/>
            <person name="Andreopoulos W."/>
            <person name="Pangilinan J."/>
            <person name="Riley R."/>
            <person name="Hundley H."/>
            <person name="Na H."/>
            <person name="Barry K."/>
            <person name="Grigoriev I.V."/>
            <person name="Stajich J.E."/>
            <person name="Kennedy P.G."/>
        </authorList>
    </citation>
    <scope>NUCLEOTIDE SEQUENCE</scope>
    <source>
        <strain evidence="1">MN1</strain>
    </source>
</reference>
<name>A0A9P7EEY3_9AGAM</name>
<protein>
    <submittedName>
        <fullName evidence="1">Uncharacterized protein</fullName>
    </submittedName>
</protein>
<dbReference type="Proteomes" id="UP000807769">
    <property type="component" value="Unassembled WGS sequence"/>
</dbReference>